<dbReference type="Gene3D" id="3.30.40.10">
    <property type="entry name" value="Zinc/RING finger domain, C3HC4 (zinc finger)"/>
    <property type="match status" value="2"/>
</dbReference>
<dbReference type="Proteomes" id="UP000838412">
    <property type="component" value="Chromosome 12"/>
</dbReference>
<evidence type="ECO:0000256" key="5">
    <source>
        <dbReference type="SAM" id="MobiDB-lite"/>
    </source>
</evidence>
<evidence type="ECO:0000259" key="6">
    <source>
        <dbReference type="PROSITE" id="PS50089"/>
    </source>
</evidence>
<accession>A0A8J9YUF7</accession>
<evidence type="ECO:0000256" key="4">
    <source>
        <dbReference type="PROSITE-ProRule" id="PRU00175"/>
    </source>
</evidence>
<name>A0A8J9YUF7_BRALA</name>
<feature type="compositionally biased region" description="Polar residues" evidence="5">
    <location>
        <begin position="326"/>
        <end position="344"/>
    </location>
</feature>
<feature type="domain" description="RING-type" evidence="6">
    <location>
        <begin position="405"/>
        <end position="437"/>
    </location>
</feature>
<evidence type="ECO:0000256" key="2">
    <source>
        <dbReference type="ARBA" id="ARBA00022771"/>
    </source>
</evidence>
<dbReference type="CDD" id="cd16678">
    <property type="entry name" value="RING-H2_RNF32_rpt2"/>
    <property type="match status" value="1"/>
</dbReference>
<keyword evidence="8" id="KW-1185">Reference proteome</keyword>
<dbReference type="SMART" id="SM00184">
    <property type="entry name" value="RING"/>
    <property type="match status" value="2"/>
</dbReference>
<protein>
    <submittedName>
        <fullName evidence="7">RNF32 protein</fullName>
    </submittedName>
</protein>
<keyword evidence="3" id="KW-0862">Zinc</keyword>
<dbReference type="PANTHER" id="PTHR14991:SF0">
    <property type="entry name" value="RING FINGER PROTEIN 32"/>
    <property type="match status" value="1"/>
</dbReference>
<dbReference type="CDD" id="cd23767">
    <property type="entry name" value="IQCD"/>
    <property type="match status" value="1"/>
</dbReference>
<dbReference type="OrthoDB" id="8062037at2759"/>
<reference evidence="7" key="1">
    <citation type="submission" date="2022-01" db="EMBL/GenBank/DDBJ databases">
        <authorList>
            <person name="Braso-Vives M."/>
        </authorList>
    </citation>
    <scope>NUCLEOTIDE SEQUENCE</scope>
</reference>
<dbReference type="GO" id="GO:0008270">
    <property type="term" value="F:zinc ion binding"/>
    <property type="evidence" value="ECO:0007669"/>
    <property type="project" value="UniProtKB-KW"/>
</dbReference>
<dbReference type="Pfam" id="PF13445">
    <property type="entry name" value="zf-RING_UBOX"/>
    <property type="match status" value="1"/>
</dbReference>
<dbReference type="AlphaFoldDB" id="A0A8J9YUF7"/>
<feature type="region of interest" description="Disordered" evidence="5">
    <location>
        <begin position="54"/>
        <end position="101"/>
    </location>
</feature>
<evidence type="ECO:0000313" key="7">
    <source>
        <dbReference type="EMBL" id="CAH1241970.1"/>
    </source>
</evidence>
<dbReference type="SUPFAM" id="SSF57850">
    <property type="entry name" value="RING/U-box"/>
    <property type="match status" value="2"/>
</dbReference>
<feature type="region of interest" description="Disordered" evidence="5">
    <location>
        <begin position="320"/>
        <end position="399"/>
    </location>
</feature>
<dbReference type="CDD" id="cd16677">
    <property type="entry name" value="RING-H2_RNF32_rpt1"/>
    <property type="match status" value="1"/>
</dbReference>
<dbReference type="EMBL" id="OV696697">
    <property type="protein sequence ID" value="CAH1241970.1"/>
    <property type="molecule type" value="Genomic_DNA"/>
</dbReference>
<evidence type="ECO:0000313" key="8">
    <source>
        <dbReference type="Proteomes" id="UP000838412"/>
    </source>
</evidence>
<dbReference type="Pfam" id="PF00612">
    <property type="entry name" value="IQ"/>
    <property type="match status" value="1"/>
</dbReference>
<sequence length="445" mass="50829">MSSRLFDINMNQYRNVSSSSTKPNLGGKAKSSPASSTTLAAVAFQDHIMRNLSLTDPLRTRRPFPVKGHHQRPKHVRPVVDTRRRRPSSDTKTKKEEIEEKEYVLDPKPQPLSLAQKLGLVEAPKQPLTEEEWQSVKHRASHRDDHTQPCVICKEDFGTQEQVLLSCSHVFHKACLQAFERFSGKKTCPLCRKDQYQTRVIHEGARHHRVKCATRIQACWRGYVVRCWYRKLRQTVPPKDPKLRQKFYEEKFQSITDRIVQSCAYNIDDFLSEIDRSVQASRDVFRFFDENSWKPLSEEEWERIQLRAVERGDTDCPICIMPLTSEGHSSNDGPITSQGQTPSSEPRKRTTSQGVKGQRSKCGNPGSKGDVQKSKVKRSGAEGDVQESKVKRSGGEGDVQRRPTVLLSCSHVFHRTCLEAFEEFAVGEGKFVCPVCRSSYQKRIS</sequence>
<dbReference type="Pfam" id="PF13639">
    <property type="entry name" value="zf-RING_2"/>
    <property type="match status" value="1"/>
</dbReference>
<dbReference type="InterPro" id="IPR001841">
    <property type="entry name" value="Znf_RING"/>
</dbReference>
<dbReference type="SMART" id="SM00015">
    <property type="entry name" value="IQ"/>
    <property type="match status" value="1"/>
</dbReference>
<dbReference type="Gene3D" id="1.20.5.190">
    <property type="match status" value="1"/>
</dbReference>
<feature type="compositionally biased region" description="Basic residues" evidence="5">
    <location>
        <begin position="60"/>
        <end position="77"/>
    </location>
</feature>
<feature type="domain" description="RING-type" evidence="6">
    <location>
        <begin position="150"/>
        <end position="192"/>
    </location>
</feature>
<evidence type="ECO:0000256" key="1">
    <source>
        <dbReference type="ARBA" id="ARBA00022723"/>
    </source>
</evidence>
<dbReference type="PROSITE" id="PS50089">
    <property type="entry name" value="ZF_RING_2"/>
    <property type="match status" value="2"/>
</dbReference>
<dbReference type="PANTHER" id="PTHR14991">
    <property type="entry name" value="RING FINGER PROTEIN 32"/>
    <property type="match status" value="1"/>
</dbReference>
<feature type="compositionally biased region" description="Basic and acidic residues" evidence="5">
    <location>
        <begin position="78"/>
        <end position="101"/>
    </location>
</feature>
<dbReference type="PROSITE" id="PS50096">
    <property type="entry name" value="IQ"/>
    <property type="match status" value="1"/>
</dbReference>
<keyword evidence="2 4" id="KW-0863">Zinc-finger</keyword>
<dbReference type="InterPro" id="IPR000048">
    <property type="entry name" value="IQ_motif_EF-hand-BS"/>
</dbReference>
<keyword evidence="1" id="KW-0479">Metal-binding</keyword>
<dbReference type="InterPro" id="IPR013083">
    <property type="entry name" value="Znf_RING/FYVE/PHD"/>
</dbReference>
<organism evidence="7 8">
    <name type="scientific">Branchiostoma lanceolatum</name>
    <name type="common">Common lancelet</name>
    <name type="synonym">Amphioxus lanceolatum</name>
    <dbReference type="NCBI Taxonomy" id="7740"/>
    <lineage>
        <taxon>Eukaryota</taxon>
        <taxon>Metazoa</taxon>
        <taxon>Chordata</taxon>
        <taxon>Cephalochordata</taxon>
        <taxon>Leptocardii</taxon>
        <taxon>Amphioxiformes</taxon>
        <taxon>Branchiostomatidae</taxon>
        <taxon>Branchiostoma</taxon>
    </lineage>
</organism>
<feature type="compositionally biased region" description="Basic and acidic residues" evidence="5">
    <location>
        <begin position="386"/>
        <end position="399"/>
    </location>
</feature>
<dbReference type="InterPro" id="IPR042862">
    <property type="entry name" value="RNF32"/>
</dbReference>
<evidence type="ECO:0000256" key="3">
    <source>
        <dbReference type="ARBA" id="ARBA00022833"/>
    </source>
</evidence>
<feature type="region of interest" description="Disordered" evidence="5">
    <location>
        <begin position="15"/>
        <end position="34"/>
    </location>
</feature>
<dbReference type="InterPro" id="IPR027370">
    <property type="entry name" value="Znf-RING_euk"/>
</dbReference>
<proteinExistence type="predicted"/>
<gene>
    <name evidence="7" type="primary">RNF32</name>
    <name evidence="7" type="ORF">BLAG_LOCUS5380</name>
</gene>